<dbReference type="Gene3D" id="2.120.10.80">
    <property type="entry name" value="Kelch-type beta propeller"/>
    <property type="match status" value="1"/>
</dbReference>
<gene>
    <name evidence="2" type="ORF">V5E97_04830</name>
</gene>
<evidence type="ECO:0000259" key="1">
    <source>
        <dbReference type="PROSITE" id="PS51704"/>
    </source>
</evidence>
<name>A0AAU7CJD4_9BACT</name>
<dbReference type="PANTHER" id="PTHR46211:SF1">
    <property type="entry name" value="GLYCEROPHOSPHODIESTER PHOSPHODIESTERASE, CYTOPLASMIC"/>
    <property type="match status" value="1"/>
</dbReference>
<dbReference type="EMBL" id="CP155447">
    <property type="protein sequence ID" value="XBH05346.1"/>
    <property type="molecule type" value="Genomic_DNA"/>
</dbReference>
<dbReference type="InterPro" id="IPR015915">
    <property type="entry name" value="Kelch-typ_b-propeller"/>
</dbReference>
<organism evidence="2">
    <name type="scientific">Singulisphaera sp. Ch08</name>
    <dbReference type="NCBI Taxonomy" id="3120278"/>
    <lineage>
        <taxon>Bacteria</taxon>
        <taxon>Pseudomonadati</taxon>
        <taxon>Planctomycetota</taxon>
        <taxon>Planctomycetia</taxon>
        <taxon>Isosphaerales</taxon>
        <taxon>Isosphaeraceae</taxon>
        <taxon>Singulisphaera</taxon>
    </lineage>
</organism>
<dbReference type="InterPro" id="IPR017946">
    <property type="entry name" value="PLC-like_Pdiesterase_TIM-brl"/>
</dbReference>
<dbReference type="AlphaFoldDB" id="A0AAU7CJD4"/>
<protein>
    <submittedName>
        <fullName evidence="2">Glycerophosphodiester phosphodiesterase family protein</fullName>
    </submittedName>
</protein>
<dbReference type="GO" id="GO:0008081">
    <property type="term" value="F:phosphoric diester hydrolase activity"/>
    <property type="evidence" value="ECO:0007669"/>
    <property type="project" value="InterPro"/>
</dbReference>
<dbReference type="PANTHER" id="PTHR46211">
    <property type="entry name" value="GLYCEROPHOSPHORYL DIESTER PHOSPHODIESTERASE"/>
    <property type="match status" value="1"/>
</dbReference>
<dbReference type="SUPFAM" id="SSF51695">
    <property type="entry name" value="PLC-like phosphodiesterases"/>
    <property type="match status" value="1"/>
</dbReference>
<reference evidence="2" key="1">
    <citation type="submission" date="2024-05" db="EMBL/GenBank/DDBJ databases">
        <title>Planctomycetes of the genus Singulisphaera possess chitinolytic capabilities.</title>
        <authorList>
            <person name="Ivanova A."/>
        </authorList>
    </citation>
    <scope>NUCLEOTIDE SEQUENCE</scope>
    <source>
        <strain evidence="2">Ch08T</strain>
    </source>
</reference>
<evidence type="ECO:0000313" key="2">
    <source>
        <dbReference type="EMBL" id="XBH05346.1"/>
    </source>
</evidence>
<dbReference type="Gene3D" id="3.20.20.190">
    <property type="entry name" value="Phosphatidylinositol (PI) phosphodiesterase"/>
    <property type="match status" value="1"/>
</dbReference>
<dbReference type="Pfam" id="PF03009">
    <property type="entry name" value="GDPD"/>
    <property type="match status" value="1"/>
</dbReference>
<proteinExistence type="predicted"/>
<dbReference type="PROSITE" id="PS51704">
    <property type="entry name" value="GP_PDE"/>
    <property type="match status" value="1"/>
</dbReference>
<dbReference type="RefSeq" id="WP_406698160.1">
    <property type="nucleotide sequence ID" value="NZ_CP155447.1"/>
</dbReference>
<accession>A0AAU7CJD4</accession>
<dbReference type="SUPFAM" id="SSF63829">
    <property type="entry name" value="Calcium-dependent phosphotriesterase"/>
    <property type="match status" value="1"/>
</dbReference>
<feature type="domain" description="GP-PDE" evidence="1">
    <location>
        <begin position="34"/>
        <end position="274"/>
    </location>
</feature>
<sequence length="521" mass="57271">MTMMLRGILASVFVVLIHLPVCKAQPATAGFLRNGVTAHRGNSGEFVENTLSAFQSGIDLGADWVELDILRTKDGKLVVLHDRTTERVGDKNLDVAESTYEELRTVDIATDFRRRTGKTREECPPQTIPLLDDALGLIMKQNQTRVSIQPKMDVVAEAVALVRKLGAERWVGFNDGSLPYMTEVKRLAPEIPVFWDRGANTDIDDDLRIAKQRGFESLVLHSSGVTSEKVRKIKAAGIEAGAWTVNDQATMEALLDLGIDRIYTDHPRRLLAIHAGRSFRAVSCEGAYPRHLQGIATNDRDAIYWCFTDVLLRTDINGKVVAKVPVANHHGDLCFQDGKLYVAVNLGAFNKAAGQADSWVYVYDAETLKELARHKTPEAVHGAGGIAFHDGKFFVVGGLPEGIKENYVFEYDPSFTFRKRHVLDSGYTLMGIQTATFAEGHWWFGCYGKPQVLLKADPSFKVIGKWAFDASLGIAGLPDGRFLVAQGPSQKGVGSMGRVVPAVPDANQGLRIIEVVSPKLK</sequence>
<dbReference type="InterPro" id="IPR030395">
    <property type="entry name" value="GP_PDE_dom"/>
</dbReference>
<dbReference type="GO" id="GO:0006629">
    <property type="term" value="P:lipid metabolic process"/>
    <property type="evidence" value="ECO:0007669"/>
    <property type="project" value="InterPro"/>
</dbReference>